<dbReference type="SUPFAM" id="SSF52540">
    <property type="entry name" value="P-loop containing nucleoside triphosphate hydrolases"/>
    <property type="match status" value="1"/>
</dbReference>
<dbReference type="GO" id="GO:0016740">
    <property type="term" value="F:transferase activity"/>
    <property type="evidence" value="ECO:0007669"/>
    <property type="project" value="UniProtKB-KW"/>
</dbReference>
<comment type="caution">
    <text evidence="1">The sequence shown here is derived from an EMBL/GenBank/DDBJ whole genome shotgun (WGS) entry which is preliminary data.</text>
</comment>
<reference evidence="1 2" key="2">
    <citation type="submission" date="2019-01" db="EMBL/GenBank/DDBJ databases">
        <title>Motilimonas pumilus sp. nov., isolated from the gut of sea cucumber (Apostichopus japonicus).</title>
        <authorList>
            <person name="Wang F.-Q."/>
            <person name="Ren L.-H."/>
            <person name="Lin Y.-W."/>
            <person name="Sun G.-H."/>
            <person name="Du Z.-J."/>
            <person name="Zhao J.-X."/>
            <person name="Liu X.-J."/>
            <person name="Liu L.-J."/>
        </authorList>
    </citation>
    <scope>NUCLEOTIDE SEQUENCE [LARGE SCALE GENOMIC DNA]</scope>
    <source>
        <strain evidence="1 2">PLHSC7-2</strain>
    </source>
</reference>
<dbReference type="Gene3D" id="3.40.50.300">
    <property type="entry name" value="P-loop containing nucleotide triphosphate hydrolases"/>
    <property type="match status" value="1"/>
</dbReference>
<evidence type="ECO:0000313" key="1">
    <source>
        <dbReference type="EMBL" id="RJG38165.1"/>
    </source>
</evidence>
<dbReference type="Proteomes" id="UP000283255">
    <property type="component" value="Unassembled WGS sequence"/>
</dbReference>
<accession>A0A418Y9T0</accession>
<evidence type="ECO:0000313" key="2">
    <source>
        <dbReference type="Proteomes" id="UP000283255"/>
    </source>
</evidence>
<dbReference type="InterPro" id="IPR027417">
    <property type="entry name" value="P-loop_NTPase"/>
</dbReference>
<name>A0A418Y9T0_9GAMM</name>
<sequence length="208" mass="23715">MQTNKVFIIGLPRTATTSVCQATVQLGFTTAHTAYTQATFEQAQVIADTPIFCDYQHLDKQYPGAKFIYLERAPERWLPSIRQLLNRMLPNLQRNDGGFNPVIKRCYNQVFWPLNQQNLACDDFLLACYQRHYQEARQYFASREKDLLCIDVAKADSFGRLLTFLGVTDATVTEFEHINRGGKVTAWKQVKSPLKIASTRNGRVDGVS</sequence>
<dbReference type="InterPro" id="IPR040632">
    <property type="entry name" value="Sulfotransfer_4"/>
</dbReference>
<dbReference type="PANTHER" id="PTHR36978:SF4">
    <property type="entry name" value="P-LOOP CONTAINING NUCLEOSIDE TRIPHOSPHATE HYDROLASE PROTEIN"/>
    <property type="match status" value="1"/>
</dbReference>
<dbReference type="EMBL" id="QZCH01000043">
    <property type="protein sequence ID" value="RJG38165.1"/>
    <property type="molecule type" value="Genomic_DNA"/>
</dbReference>
<reference evidence="1 2" key="1">
    <citation type="submission" date="2018-09" db="EMBL/GenBank/DDBJ databases">
        <authorList>
            <person name="Wang F."/>
        </authorList>
    </citation>
    <scope>NUCLEOTIDE SEQUENCE [LARGE SCALE GENOMIC DNA]</scope>
    <source>
        <strain evidence="1 2">PLHSC7-2</strain>
    </source>
</reference>
<dbReference type="RefSeq" id="WP_119912426.1">
    <property type="nucleotide sequence ID" value="NZ_QZCH01000043.1"/>
</dbReference>
<proteinExistence type="predicted"/>
<dbReference type="OrthoDB" id="7855297at2"/>
<dbReference type="PANTHER" id="PTHR36978">
    <property type="entry name" value="P-LOOP CONTAINING NUCLEOTIDE TRIPHOSPHATE HYDROLASE"/>
    <property type="match status" value="1"/>
</dbReference>
<protein>
    <submittedName>
        <fullName evidence="1">Sulfotransferase family protein</fullName>
    </submittedName>
</protein>
<organism evidence="1 2">
    <name type="scientific">Motilimonas pumila</name>
    <dbReference type="NCBI Taxonomy" id="2303987"/>
    <lineage>
        <taxon>Bacteria</taxon>
        <taxon>Pseudomonadati</taxon>
        <taxon>Pseudomonadota</taxon>
        <taxon>Gammaproteobacteria</taxon>
        <taxon>Alteromonadales</taxon>
        <taxon>Alteromonadales genera incertae sedis</taxon>
        <taxon>Motilimonas</taxon>
    </lineage>
</organism>
<keyword evidence="1" id="KW-0808">Transferase</keyword>
<keyword evidence="2" id="KW-1185">Reference proteome</keyword>
<dbReference type="Pfam" id="PF17784">
    <property type="entry name" value="Sulfotransfer_4"/>
    <property type="match status" value="2"/>
</dbReference>
<dbReference type="AlphaFoldDB" id="A0A418Y9T0"/>
<gene>
    <name evidence="1" type="ORF">D1Z90_19250</name>
</gene>